<dbReference type="KEGG" id="tse:THMIRHAS_12360"/>
<dbReference type="Pfam" id="PF01541">
    <property type="entry name" value="GIY-YIG"/>
    <property type="match status" value="1"/>
</dbReference>
<keyword evidence="13" id="KW-1185">Reference proteome</keyword>
<comment type="subcellular location">
    <subcellularLocation>
        <location evidence="7">Cytoplasm</location>
    </subcellularLocation>
</comment>
<dbReference type="AlphaFoldDB" id="A0A6F8PUP8"/>
<keyword evidence="6 7" id="KW-0742">SOS response</keyword>
<evidence type="ECO:0000256" key="3">
    <source>
        <dbReference type="ARBA" id="ARBA00022769"/>
    </source>
</evidence>
<dbReference type="SUPFAM" id="SSF82771">
    <property type="entry name" value="GIY-YIG endonuclease"/>
    <property type="match status" value="1"/>
</dbReference>
<dbReference type="InterPro" id="IPR003583">
    <property type="entry name" value="Hlx-hairpin-Hlx_DNA-bd_motif"/>
</dbReference>
<evidence type="ECO:0000313" key="13">
    <source>
        <dbReference type="Proteomes" id="UP000501726"/>
    </source>
</evidence>
<dbReference type="InterPro" id="IPR010994">
    <property type="entry name" value="RuvA_2-like"/>
</dbReference>
<dbReference type="GO" id="GO:0009381">
    <property type="term" value="F:excinuclease ABC activity"/>
    <property type="evidence" value="ECO:0007669"/>
    <property type="project" value="UniProtKB-UniRule"/>
</dbReference>
<dbReference type="HAMAP" id="MF_00203">
    <property type="entry name" value="UvrC"/>
    <property type="match status" value="1"/>
</dbReference>
<evidence type="ECO:0000256" key="8">
    <source>
        <dbReference type="SAM" id="MobiDB-lite"/>
    </source>
</evidence>
<feature type="domain" description="UvrC family homology region profile" evidence="11">
    <location>
        <begin position="282"/>
        <end position="505"/>
    </location>
</feature>
<feature type="compositionally biased region" description="Polar residues" evidence="8">
    <location>
        <begin position="1"/>
        <end position="16"/>
    </location>
</feature>
<evidence type="ECO:0000259" key="11">
    <source>
        <dbReference type="PROSITE" id="PS50165"/>
    </source>
</evidence>
<dbReference type="InterPro" id="IPR000305">
    <property type="entry name" value="GIY-YIG_endonuc"/>
</dbReference>
<proteinExistence type="inferred from homology"/>
<dbReference type="Gene3D" id="4.10.860.10">
    <property type="entry name" value="UVR domain"/>
    <property type="match status" value="1"/>
</dbReference>
<dbReference type="Pfam" id="PF22920">
    <property type="entry name" value="UvrC_RNaseH"/>
    <property type="match status" value="1"/>
</dbReference>
<evidence type="ECO:0000313" key="12">
    <source>
        <dbReference type="EMBL" id="BBP45863.1"/>
    </source>
</evidence>
<feature type="region of interest" description="Disordered" evidence="8">
    <location>
        <begin position="1"/>
        <end position="23"/>
    </location>
</feature>
<keyword evidence="4 7" id="KW-0267">Excision nuclease</keyword>
<dbReference type="PANTHER" id="PTHR30562:SF1">
    <property type="entry name" value="UVRABC SYSTEM PROTEIN C"/>
    <property type="match status" value="1"/>
</dbReference>
<keyword evidence="2 7" id="KW-0227">DNA damage</keyword>
<comment type="subunit">
    <text evidence="7">Interacts with UvrB in an incision complex.</text>
</comment>
<evidence type="ECO:0000256" key="7">
    <source>
        <dbReference type="HAMAP-Rule" id="MF_00203"/>
    </source>
</evidence>
<dbReference type="PROSITE" id="PS50165">
    <property type="entry name" value="UVRC"/>
    <property type="match status" value="1"/>
</dbReference>
<feature type="domain" description="GIY-YIG" evidence="10">
    <location>
        <begin position="42"/>
        <end position="120"/>
    </location>
</feature>
<reference evidence="13" key="1">
    <citation type="submission" date="2019-11" db="EMBL/GenBank/DDBJ databases">
        <title>Isolation and characterization of two novel species in the genus Thiomicrorhabdus.</title>
        <authorList>
            <person name="Mochizuki J."/>
            <person name="Kojima H."/>
            <person name="Fukui M."/>
        </authorList>
    </citation>
    <scope>NUCLEOTIDE SEQUENCE [LARGE SCALE GENOMIC DNA]</scope>
    <source>
        <strain evidence="13">aks77</strain>
    </source>
</reference>
<dbReference type="NCBIfam" id="TIGR00194">
    <property type="entry name" value="uvrC"/>
    <property type="match status" value="1"/>
</dbReference>
<dbReference type="InterPro" id="IPR001943">
    <property type="entry name" value="UVR_dom"/>
</dbReference>
<dbReference type="Pfam" id="PF02151">
    <property type="entry name" value="UVR"/>
    <property type="match status" value="1"/>
</dbReference>
<dbReference type="GO" id="GO:0009432">
    <property type="term" value="P:SOS response"/>
    <property type="evidence" value="ECO:0007669"/>
    <property type="project" value="UniProtKB-UniRule"/>
</dbReference>
<dbReference type="Gene3D" id="1.10.150.20">
    <property type="entry name" value="5' to 3' exonuclease, C-terminal subdomain"/>
    <property type="match status" value="1"/>
</dbReference>
<dbReference type="CDD" id="cd10434">
    <property type="entry name" value="GIY-YIG_UvrC_Cho"/>
    <property type="match status" value="1"/>
</dbReference>
<dbReference type="GO" id="GO:0003677">
    <property type="term" value="F:DNA binding"/>
    <property type="evidence" value="ECO:0007669"/>
    <property type="project" value="UniProtKB-UniRule"/>
</dbReference>
<evidence type="ECO:0000256" key="1">
    <source>
        <dbReference type="ARBA" id="ARBA00022490"/>
    </source>
</evidence>
<keyword evidence="5 7" id="KW-0234">DNA repair</keyword>
<dbReference type="Gene3D" id="3.30.420.340">
    <property type="entry name" value="UvrC, RNAse H endonuclease domain"/>
    <property type="match status" value="1"/>
</dbReference>
<keyword evidence="3 7" id="KW-0228">DNA excision</keyword>
<feature type="domain" description="UVR" evidence="9">
    <location>
        <begin position="231"/>
        <end position="266"/>
    </location>
</feature>
<protein>
    <recommendedName>
        <fullName evidence="7">UvrABC system protein C</fullName>
        <shortName evidence="7">Protein UvrC</shortName>
    </recommendedName>
    <alternativeName>
        <fullName evidence="7">Excinuclease ABC subunit C</fullName>
    </alternativeName>
</protein>
<dbReference type="SUPFAM" id="SSF47781">
    <property type="entry name" value="RuvA domain 2-like"/>
    <property type="match status" value="1"/>
</dbReference>
<dbReference type="InterPro" id="IPR036876">
    <property type="entry name" value="UVR_dom_sf"/>
</dbReference>
<dbReference type="InterPro" id="IPR038476">
    <property type="entry name" value="UvrC_RNase_H_dom_sf"/>
</dbReference>
<evidence type="ECO:0000259" key="10">
    <source>
        <dbReference type="PROSITE" id="PS50164"/>
    </source>
</evidence>
<evidence type="ECO:0000256" key="5">
    <source>
        <dbReference type="ARBA" id="ARBA00023204"/>
    </source>
</evidence>
<keyword evidence="1 7" id="KW-0963">Cytoplasm</keyword>
<dbReference type="SMART" id="SM00278">
    <property type="entry name" value="HhH1"/>
    <property type="match status" value="2"/>
</dbReference>
<accession>A0A6F8PUP8</accession>
<organism evidence="12 13">
    <name type="scientific">Thiosulfatimonas sediminis</name>
    <dbReference type="NCBI Taxonomy" id="2675054"/>
    <lineage>
        <taxon>Bacteria</taxon>
        <taxon>Pseudomonadati</taxon>
        <taxon>Pseudomonadota</taxon>
        <taxon>Gammaproteobacteria</taxon>
        <taxon>Thiotrichales</taxon>
        <taxon>Piscirickettsiaceae</taxon>
        <taxon>Thiosulfatimonas</taxon>
    </lineage>
</organism>
<evidence type="ECO:0000256" key="2">
    <source>
        <dbReference type="ARBA" id="ARBA00022763"/>
    </source>
</evidence>
<dbReference type="FunFam" id="3.30.420.340:FF:000001">
    <property type="entry name" value="UvrABC system protein C"/>
    <property type="match status" value="1"/>
</dbReference>
<dbReference type="InterPro" id="IPR035901">
    <property type="entry name" value="GIY-YIG_endonuc_sf"/>
</dbReference>
<dbReference type="EMBL" id="AP021889">
    <property type="protein sequence ID" value="BBP45863.1"/>
    <property type="molecule type" value="Genomic_DNA"/>
</dbReference>
<dbReference type="PROSITE" id="PS50164">
    <property type="entry name" value="GIY_YIG"/>
    <property type="match status" value="1"/>
</dbReference>
<dbReference type="Proteomes" id="UP000501726">
    <property type="component" value="Chromosome"/>
</dbReference>
<dbReference type="InterPro" id="IPR004791">
    <property type="entry name" value="UvrC"/>
</dbReference>
<evidence type="ECO:0000259" key="9">
    <source>
        <dbReference type="PROSITE" id="PS50151"/>
    </source>
</evidence>
<name>A0A6F8PUP8_9GAMM</name>
<dbReference type="FunFam" id="3.40.1440.10:FF:000001">
    <property type="entry name" value="UvrABC system protein C"/>
    <property type="match status" value="1"/>
</dbReference>
<dbReference type="SMART" id="SM00465">
    <property type="entry name" value="GIYc"/>
    <property type="match status" value="1"/>
</dbReference>
<dbReference type="SUPFAM" id="SSF46600">
    <property type="entry name" value="C-terminal UvrC-binding domain of UvrB"/>
    <property type="match status" value="1"/>
</dbReference>
<comment type="similarity">
    <text evidence="7">Belongs to the UvrC family.</text>
</comment>
<dbReference type="GO" id="GO:0006289">
    <property type="term" value="P:nucleotide-excision repair"/>
    <property type="evidence" value="ECO:0007669"/>
    <property type="project" value="UniProtKB-UniRule"/>
</dbReference>
<dbReference type="InterPro" id="IPR001162">
    <property type="entry name" value="UvrC_RNase_H_dom"/>
</dbReference>
<gene>
    <name evidence="7 12" type="primary">uvrC</name>
    <name evidence="12" type="ORF">THMIRHAS_12360</name>
</gene>
<evidence type="ECO:0000256" key="6">
    <source>
        <dbReference type="ARBA" id="ARBA00023236"/>
    </source>
</evidence>
<dbReference type="InterPro" id="IPR047296">
    <property type="entry name" value="GIY-YIG_UvrC_Cho"/>
</dbReference>
<dbReference type="PANTHER" id="PTHR30562">
    <property type="entry name" value="UVRC/OXIDOREDUCTASE"/>
    <property type="match status" value="1"/>
</dbReference>
<dbReference type="Gene3D" id="3.40.1440.10">
    <property type="entry name" value="GIY-YIG endonuclease"/>
    <property type="match status" value="1"/>
</dbReference>
<dbReference type="GO" id="GO:0009380">
    <property type="term" value="C:excinuclease repair complex"/>
    <property type="evidence" value="ECO:0007669"/>
    <property type="project" value="InterPro"/>
</dbReference>
<dbReference type="Pfam" id="PF14520">
    <property type="entry name" value="HHH_5"/>
    <property type="match status" value="1"/>
</dbReference>
<evidence type="ECO:0000256" key="4">
    <source>
        <dbReference type="ARBA" id="ARBA00022881"/>
    </source>
</evidence>
<dbReference type="Pfam" id="PF08459">
    <property type="entry name" value="UvrC_RNaseH_dom"/>
    <property type="match status" value="1"/>
</dbReference>
<dbReference type="GO" id="GO:0005737">
    <property type="term" value="C:cytoplasm"/>
    <property type="evidence" value="ECO:0007669"/>
    <property type="project" value="UniProtKB-SubCell"/>
</dbReference>
<dbReference type="InterPro" id="IPR050066">
    <property type="entry name" value="UvrABC_protein_C"/>
</dbReference>
<dbReference type="PROSITE" id="PS50151">
    <property type="entry name" value="UVR"/>
    <property type="match status" value="1"/>
</dbReference>
<comment type="function">
    <text evidence="7">The UvrABC repair system catalyzes the recognition and processing of DNA lesions. UvrC both incises the 5' and 3' sides of the lesion. The N-terminal half is responsible for the 3' incision and the C-terminal half is responsible for the 5' incision.</text>
</comment>
<sequence>MTQAKTGSKAPLQSENIVDKSEKSDASPIEFAIDEFLKHLTERPGVYQMFDKQQQIIYVGKAKNLKRRVSSYFKKRHDDIKTTTMVEQVARIEVTITDTESEAFILENTLIKRHKPKYNILFRDDKSYPYIYVSTEKKHPALGYHRGVKRRKGEYFGPFPNASAVQHTLHTLQKIFPVRQCAETVYQHRSRPCLQYQIKRCSGPCVAGLVDDEAYQRDVRHTLMFLQGKSFEVVEELAEQMQAAAETLEFEAAGLLRDRISALRSIQSQHLINQPGSRDLDVLALAQNGDQVCLCLMMYRAGNLWGSETYYPKLAVVTAPDEVLLAFMTQHYQQHPTPQSILLAQKLNDLNALQALWQEKYQRRTVFKEPKLQHEKSLFALAKTNAEAGLKQHLTQKVNQQARLQALQEILNLPAIPQVMECFDISHTQGELTIASCVVFKDGIASTRDYRKFNIEGITPGDDYAAMHQVLSRRYARLKQEHAKFPDLIVVDGGKGQLNQAIDVLKSLELEFLPLVSVAKGEGRKAGLEILYTPHNMDGIDLDADDSALHLINHIRDEAHRFAITAHRAKRGKAMMHSRLEDIPGIGPKTRKTLLLHFGGLTEVKNAAPTELQKVKGISPSKAQSIYDFFHGE</sequence>
<dbReference type="NCBIfam" id="NF001824">
    <property type="entry name" value="PRK00558.1-5"/>
    <property type="match status" value="1"/>
</dbReference>